<dbReference type="Pfam" id="PF00815">
    <property type="entry name" value="Histidinol_dh"/>
    <property type="match status" value="1"/>
</dbReference>
<dbReference type="PIRSF" id="PIRSF000099">
    <property type="entry name" value="Histidinol_dh"/>
    <property type="match status" value="1"/>
</dbReference>
<protein>
    <recommendedName>
        <fullName evidence="5">Histidinol dehydrogenase homolog</fullName>
    </recommendedName>
</protein>
<feature type="region of interest" description="Disordered" evidence="12">
    <location>
        <begin position="1"/>
        <end position="20"/>
    </location>
</feature>
<proteinExistence type="inferred from homology"/>
<dbReference type="FunFam" id="3.40.50.1980:FF:000026">
    <property type="entry name" value="Histidinol dehydrogenase"/>
    <property type="match status" value="1"/>
</dbReference>
<feature type="binding site" evidence="9">
    <location>
        <position position="253"/>
    </location>
    <ligand>
        <name>substrate</name>
    </ligand>
</feature>
<gene>
    <name evidence="13" type="ORF">FHS89_000699</name>
</gene>
<dbReference type="InterPro" id="IPR012131">
    <property type="entry name" value="Hstdl_DH"/>
</dbReference>
<reference evidence="13 14" key="1">
    <citation type="submission" date="2020-08" db="EMBL/GenBank/DDBJ databases">
        <title>Genomic Encyclopedia of Type Strains, Phase IV (KMG-IV): sequencing the most valuable type-strain genomes for metagenomic binning, comparative biology and taxonomic classification.</title>
        <authorList>
            <person name="Goeker M."/>
        </authorList>
    </citation>
    <scope>NUCLEOTIDE SEQUENCE [LARGE SCALE GENOMIC DNA]</scope>
    <source>
        <strain evidence="13 14">DSM 103377</strain>
    </source>
</reference>
<comment type="cofactor">
    <cofactor evidence="10">
        <name>Zn(2+)</name>
        <dbReference type="ChEBI" id="CHEBI:29105"/>
    </cofactor>
    <text evidence="10">Binds 1 zinc ion per subunit.</text>
</comment>
<dbReference type="InterPro" id="IPR022695">
    <property type="entry name" value="Histidinol_DH_monofunct"/>
</dbReference>
<name>A0A840WKJ3_9RHOB</name>
<dbReference type="GO" id="GO:0004399">
    <property type="term" value="F:histidinol dehydrogenase activity"/>
    <property type="evidence" value="ECO:0007669"/>
    <property type="project" value="InterPro"/>
</dbReference>
<evidence type="ECO:0000256" key="11">
    <source>
        <dbReference type="RuleBase" id="RU004175"/>
    </source>
</evidence>
<evidence type="ECO:0000256" key="12">
    <source>
        <dbReference type="SAM" id="MobiDB-lite"/>
    </source>
</evidence>
<dbReference type="GO" id="GO:0005829">
    <property type="term" value="C:cytosol"/>
    <property type="evidence" value="ECO:0007669"/>
    <property type="project" value="TreeGrafter"/>
</dbReference>
<dbReference type="GO" id="GO:0000105">
    <property type="term" value="P:L-histidine biosynthetic process"/>
    <property type="evidence" value="ECO:0007669"/>
    <property type="project" value="InterPro"/>
</dbReference>
<feature type="binding site" evidence="9">
    <location>
        <position position="319"/>
    </location>
    <ligand>
        <name>substrate</name>
    </ligand>
</feature>
<evidence type="ECO:0000256" key="6">
    <source>
        <dbReference type="PIRNR" id="PIRNR000099"/>
    </source>
</evidence>
<feature type="binding site" evidence="10">
    <location>
        <position position="352"/>
    </location>
    <ligand>
        <name>Zn(2+)</name>
        <dbReference type="ChEBI" id="CHEBI:29105"/>
    </ligand>
</feature>
<feature type="binding site" evidence="9">
    <location>
        <position position="412"/>
    </location>
    <ligand>
        <name>substrate</name>
    </ligand>
</feature>
<dbReference type="InterPro" id="IPR001692">
    <property type="entry name" value="Histidinol_DH_CS"/>
</dbReference>
<dbReference type="GO" id="GO:0046872">
    <property type="term" value="F:metal ion binding"/>
    <property type="evidence" value="ECO:0007669"/>
    <property type="project" value="UniProtKB-KW"/>
</dbReference>
<evidence type="ECO:0000256" key="8">
    <source>
        <dbReference type="PIRSR" id="PIRSR000099-2"/>
    </source>
</evidence>
<dbReference type="AlphaFoldDB" id="A0A840WKJ3"/>
<comment type="similarity">
    <text evidence="1 6 11">Belongs to the histidinol dehydrogenase family.</text>
</comment>
<dbReference type="Proteomes" id="UP000553766">
    <property type="component" value="Unassembled WGS sequence"/>
</dbReference>
<evidence type="ECO:0000256" key="7">
    <source>
        <dbReference type="PIRSR" id="PIRSR000099-1"/>
    </source>
</evidence>
<evidence type="ECO:0000256" key="9">
    <source>
        <dbReference type="PIRSR" id="PIRSR000099-3"/>
    </source>
</evidence>
<evidence type="ECO:0000256" key="3">
    <source>
        <dbReference type="ARBA" id="ARBA00022833"/>
    </source>
</evidence>
<accession>A0A840WKJ3</accession>
<dbReference type="NCBIfam" id="TIGR00069">
    <property type="entry name" value="hisD"/>
    <property type="match status" value="1"/>
</dbReference>
<evidence type="ECO:0000256" key="5">
    <source>
        <dbReference type="ARBA" id="ARBA00072814"/>
    </source>
</evidence>
<dbReference type="PROSITE" id="PS00611">
    <property type="entry name" value="HISOL_DEHYDROGENASE"/>
    <property type="match status" value="1"/>
</dbReference>
<dbReference type="InterPro" id="IPR016161">
    <property type="entry name" value="Ald_DH/histidinol_DH"/>
</dbReference>
<feature type="binding site" evidence="8">
    <location>
        <position position="182"/>
    </location>
    <ligand>
        <name>NAD(+)</name>
        <dbReference type="ChEBI" id="CHEBI:57540"/>
    </ligand>
</feature>
<feature type="binding site" evidence="10">
    <location>
        <position position="250"/>
    </location>
    <ligand>
        <name>Zn(2+)</name>
        <dbReference type="ChEBI" id="CHEBI:29105"/>
    </ligand>
</feature>
<feature type="binding site" evidence="9">
    <location>
        <position position="250"/>
    </location>
    <ligand>
        <name>substrate</name>
    </ligand>
</feature>
<keyword evidence="4 6" id="KW-0560">Oxidoreductase</keyword>
<evidence type="ECO:0000256" key="2">
    <source>
        <dbReference type="ARBA" id="ARBA00022723"/>
    </source>
</evidence>
<feature type="binding site" evidence="9">
    <location>
        <position position="228"/>
    </location>
    <ligand>
        <name>substrate</name>
    </ligand>
</feature>
<dbReference type="RefSeq" id="WP_184008581.1">
    <property type="nucleotide sequence ID" value="NZ_JACIJS010000002.1"/>
</dbReference>
<organism evidence="13 14">
    <name type="scientific">Rubricella aquisinus</name>
    <dbReference type="NCBI Taxonomy" id="2028108"/>
    <lineage>
        <taxon>Bacteria</taxon>
        <taxon>Pseudomonadati</taxon>
        <taxon>Pseudomonadota</taxon>
        <taxon>Alphaproteobacteria</taxon>
        <taxon>Rhodobacterales</taxon>
        <taxon>Paracoccaceae</taxon>
        <taxon>Rubricella</taxon>
    </lineage>
</organism>
<dbReference type="Gene3D" id="1.20.5.1300">
    <property type="match status" value="1"/>
</dbReference>
<comment type="caution">
    <text evidence="13">The sequence shown here is derived from an EMBL/GenBank/DDBJ whole genome shotgun (WGS) entry which is preliminary data.</text>
</comment>
<keyword evidence="8" id="KW-0520">NAD</keyword>
<dbReference type="PRINTS" id="PR00083">
    <property type="entry name" value="HOLDHDRGNASE"/>
</dbReference>
<feature type="active site" description="Proton acceptor" evidence="7">
    <location>
        <position position="318"/>
    </location>
</feature>
<evidence type="ECO:0000256" key="4">
    <source>
        <dbReference type="ARBA" id="ARBA00023002"/>
    </source>
</evidence>
<feature type="binding site" evidence="10">
    <location>
        <position position="412"/>
    </location>
    <ligand>
        <name>Zn(2+)</name>
        <dbReference type="ChEBI" id="CHEBI:29105"/>
    </ligand>
</feature>
<feature type="binding site" evidence="8">
    <location>
        <position position="121"/>
    </location>
    <ligand>
        <name>NAD(+)</name>
        <dbReference type="ChEBI" id="CHEBI:57540"/>
    </ligand>
</feature>
<evidence type="ECO:0000313" key="13">
    <source>
        <dbReference type="EMBL" id="MBB5514693.1"/>
    </source>
</evidence>
<dbReference type="PANTHER" id="PTHR21256:SF14">
    <property type="entry name" value="HISTIDINOL DEHYDROGENASE"/>
    <property type="match status" value="1"/>
</dbReference>
<sequence length="441" mass="47912">MAEWLKTAKSATERAEDDAKTRATVETLLKDIEERGDAVVRELSEKFDKYSPASFKLSQAEIDDLIAQLSDQELHDIKFAQEQVRNFAQAQRDSMLDIEVEPMPGVILGHKNIPVQSVGCYVPGGKFPMVASAHMSVATASVAGVPRIVAATPPFQGKPNPGVIAAMHLGGAHEIYVMGGIQAVGAMAIGTETIEPVHMIVGPGNAFVAEAKRQLFGRVGIDLFAGPTETMVIADDTVDAELCATDLLGQAEHGYNSPCVLLTNSRKLAEETMAEIERILKILPTADTARVSWEEYGEVIVAEDYDEMLKIADDIASEHVQVMTDRDDWFLEHMTCYGALFLGPRTNVANGDKVIGTNHTLPTKKAGRYTGGLWVGKFLKTHSYQKVTTDEAAAMIGEYGSRLCMLEGFVGHAEQCNIRVRRYGGRNVPYGTGAEPQKAAE</sequence>
<dbReference type="CDD" id="cd06572">
    <property type="entry name" value="Histidinol_dh"/>
    <property type="match status" value="1"/>
</dbReference>
<feature type="binding site" evidence="9">
    <location>
        <position position="407"/>
    </location>
    <ligand>
        <name>substrate</name>
    </ligand>
</feature>
<dbReference type="PANTHER" id="PTHR21256">
    <property type="entry name" value="HISTIDINOL DEHYDROGENASE HDH"/>
    <property type="match status" value="1"/>
</dbReference>
<feature type="binding site" evidence="9">
    <location>
        <position position="352"/>
    </location>
    <ligand>
        <name>substrate</name>
    </ligand>
</feature>
<feature type="binding site" evidence="8">
    <location>
        <position position="205"/>
    </location>
    <ligand>
        <name>NAD(+)</name>
        <dbReference type="ChEBI" id="CHEBI:57540"/>
    </ligand>
</feature>
<feature type="compositionally biased region" description="Basic and acidic residues" evidence="12">
    <location>
        <begin position="11"/>
        <end position="20"/>
    </location>
</feature>
<keyword evidence="3 10" id="KW-0862">Zinc</keyword>
<dbReference type="GO" id="GO:0051287">
    <property type="term" value="F:NAD binding"/>
    <property type="evidence" value="ECO:0007669"/>
    <property type="project" value="InterPro"/>
</dbReference>
<dbReference type="FunFam" id="3.40.50.1980:FF:000001">
    <property type="entry name" value="Histidinol dehydrogenase"/>
    <property type="match status" value="1"/>
</dbReference>
<feature type="binding site" evidence="10">
    <location>
        <position position="253"/>
    </location>
    <ligand>
        <name>Zn(2+)</name>
        <dbReference type="ChEBI" id="CHEBI:29105"/>
    </ligand>
</feature>
<keyword evidence="14" id="KW-1185">Reference proteome</keyword>
<dbReference type="SUPFAM" id="SSF53720">
    <property type="entry name" value="ALDH-like"/>
    <property type="match status" value="1"/>
</dbReference>
<dbReference type="Gene3D" id="3.40.50.1980">
    <property type="entry name" value="Nitrogenase molybdenum iron protein domain"/>
    <property type="match status" value="2"/>
</dbReference>
<evidence type="ECO:0000256" key="10">
    <source>
        <dbReference type="PIRSR" id="PIRSR000099-4"/>
    </source>
</evidence>
<feature type="active site" description="Proton acceptor" evidence="7">
    <location>
        <position position="319"/>
    </location>
</feature>
<dbReference type="EMBL" id="JACIJS010000002">
    <property type="protein sequence ID" value="MBB5514693.1"/>
    <property type="molecule type" value="Genomic_DNA"/>
</dbReference>
<evidence type="ECO:0000256" key="1">
    <source>
        <dbReference type="ARBA" id="ARBA00010178"/>
    </source>
</evidence>
<evidence type="ECO:0000313" key="14">
    <source>
        <dbReference type="Proteomes" id="UP000553766"/>
    </source>
</evidence>
<keyword evidence="2 10" id="KW-0479">Metal-binding</keyword>